<dbReference type="InterPro" id="IPR025476">
    <property type="entry name" value="Helitron_helicase-like"/>
</dbReference>
<feature type="region of interest" description="Disordered" evidence="1">
    <location>
        <begin position="343"/>
        <end position="365"/>
    </location>
</feature>
<evidence type="ECO:0008006" key="6">
    <source>
        <dbReference type="Google" id="ProtNLM"/>
    </source>
</evidence>
<dbReference type="EMBL" id="JANAWD010000877">
    <property type="protein sequence ID" value="KAJ3475317.1"/>
    <property type="molecule type" value="Genomic_DNA"/>
</dbReference>
<name>A0AAD5UVT8_9APHY</name>
<feature type="region of interest" description="Disordered" evidence="1">
    <location>
        <begin position="56"/>
        <end position="81"/>
    </location>
</feature>
<gene>
    <name evidence="4" type="ORF">NLI96_g11919</name>
</gene>
<dbReference type="Pfam" id="PF20209">
    <property type="entry name" value="DUF6570"/>
    <property type="match status" value="1"/>
</dbReference>
<dbReference type="Proteomes" id="UP001212997">
    <property type="component" value="Unassembled WGS sequence"/>
</dbReference>
<dbReference type="InterPro" id="IPR046700">
    <property type="entry name" value="DUF6570"/>
</dbReference>
<evidence type="ECO:0000256" key="1">
    <source>
        <dbReference type="SAM" id="MobiDB-lite"/>
    </source>
</evidence>
<comment type="caution">
    <text evidence="4">The sequence shown here is derived from an EMBL/GenBank/DDBJ whole genome shotgun (WGS) entry which is preliminary data.</text>
</comment>
<proteinExistence type="predicted"/>
<sequence length="737" mass="84157">MDRAIIEVLTVAEILNLLHENGLEVPMRRTIMKRALIEIGLHGGIQDELTQAGLAKEEERVSRRRGNTRDRSRRFRERRREQQNAELQAEREAEFLECISNEKRKEIYGEFRKAISNKALEEKVCGVCARRQLTAECNTKQMPLQQIPNRIALKISDEDVVAREQGIEGFFLEREGCKQVNGIWEVTVCEECEHGLAKGRGQPPRLSLANGLFLGKVPWQILALTLPEQLLITQVFLRVYVVKLFTKTNFQRGAEFQQSALVGNVTSFEHNMDRIADMVEGNLMPQEPRILAEILSIMFVGEALRWMREYNPVYYGDIEIEWARLDKLPEDDVPVEISETAWQDSSEDVAAKESETYVPNEDSGVGEGVVEPDANVIPMNPLGVTDTGLANVVSNDMTLQGLVNLWKEGEEGGYLVRRGRQPVNDFPNEEGQNIWEKGFPMLFPYGRGGMERKHVVSISLADQTKWALAYHDRHFQKHPSFSFFVFGVQQRREALLSARIRMRKADFEREARIYSMITASDLKKAAAEEERGEPVTDEHVKRLKRTVTSAASRIMGSDQSRWKLRSKIRATTMHFNPPNLWITINPDDLNDPVVQVLAGEEINLDAFSRTAGPSRDARVRNIAQNGMAGARFFQYIIMATLEILFGIKVSNSRIYRRKGIFGYSNAYFGTVESQDRGTLHLHLLLWLKNSPMATRMKEKLLCEGFRQRMIEFIKANIRAHHNRLPNEQSLQDVAADS</sequence>
<organism evidence="4 5">
    <name type="scientific">Meripilus lineatus</name>
    <dbReference type="NCBI Taxonomy" id="2056292"/>
    <lineage>
        <taxon>Eukaryota</taxon>
        <taxon>Fungi</taxon>
        <taxon>Dikarya</taxon>
        <taxon>Basidiomycota</taxon>
        <taxon>Agaricomycotina</taxon>
        <taxon>Agaricomycetes</taxon>
        <taxon>Polyporales</taxon>
        <taxon>Meripilaceae</taxon>
        <taxon>Meripilus</taxon>
    </lineage>
</organism>
<evidence type="ECO:0000313" key="5">
    <source>
        <dbReference type="Proteomes" id="UP001212997"/>
    </source>
</evidence>
<reference evidence="4" key="1">
    <citation type="submission" date="2022-07" db="EMBL/GenBank/DDBJ databases">
        <title>Genome Sequence of Physisporinus lineatus.</title>
        <authorList>
            <person name="Buettner E."/>
        </authorList>
    </citation>
    <scope>NUCLEOTIDE SEQUENCE</scope>
    <source>
        <strain evidence="4">VT162</strain>
    </source>
</reference>
<feature type="domain" description="DUF6570" evidence="3">
    <location>
        <begin position="201"/>
        <end position="325"/>
    </location>
</feature>
<dbReference type="Pfam" id="PF14214">
    <property type="entry name" value="Helitron_like_N"/>
    <property type="match status" value="1"/>
</dbReference>
<feature type="compositionally biased region" description="Basic residues" evidence="1">
    <location>
        <begin position="62"/>
        <end position="77"/>
    </location>
</feature>
<protein>
    <recommendedName>
        <fullName evidence="6">Helitron helicase-like domain-containing protein</fullName>
    </recommendedName>
</protein>
<feature type="domain" description="Helitron helicase-like" evidence="2">
    <location>
        <begin position="465"/>
        <end position="685"/>
    </location>
</feature>
<dbReference type="AlphaFoldDB" id="A0AAD5UVT8"/>
<evidence type="ECO:0000313" key="4">
    <source>
        <dbReference type="EMBL" id="KAJ3475317.1"/>
    </source>
</evidence>
<evidence type="ECO:0000259" key="2">
    <source>
        <dbReference type="Pfam" id="PF14214"/>
    </source>
</evidence>
<accession>A0AAD5UVT8</accession>
<keyword evidence="5" id="KW-1185">Reference proteome</keyword>
<evidence type="ECO:0000259" key="3">
    <source>
        <dbReference type="Pfam" id="PF20209"/>
    </source>
</evidence>